<dbReference type="CDD" id="cd01392">
    <property type="entry name" value="HTH_LacI"/>
    <property type="match status" value="1"/>
</dbReference>
<dbReference type="InterPro" id="IPR010982">
    <property type="entry name" value="Lambda_DNA-bd_dom_sf"/>
</dbReference>
<dbReference type="PANTHER" id="PTHR30146:SF155">
    <property type="entry name" value="ALANINE RACEMASE"/>
    <property type="match status" value="1"/>
</dbReference>
<proteinExistence type="predicted"/>
<dbReference type="InterPro" id="IPR028082">
    <property type="entry name" value="Peripla_BP_I"/>
</dbReference>
<dbReference type="Pfam" id="PF00356">
    <property type="entry name" value="LacI"/>
    <property type="match status" value="1"/>
</dbReference>
<evidence type="ECO:0000259" key="4">
    <source>
        <dbReference type="PROSITE" id="PS50932"/>
    </source>
</evidence>
<dbReference type="PROSITE" id="PS00356">
    <property type="entry name" value="HTH_LACI_1"/>
    <property type="match status" value="1"/>
</dbReference>
<dbReference type="Proteomes" id="UP000660454">
    <property type="component" value="Unassembled WGS sequence"/>
</dbReference>
<evidence type="ECO:0000256" key="1">
    <source>
        <dbReference type="ARBA" id="ARBA00023015"/>
    </source>
</evidence>
<evidence type="ECO:0000313" key="6">
    <source>
        <dbReference type="Proteomes" id="UP000660454"/>
    </source>
</evidence>
<name>A0ABQ4GJQ4_9ACTN</name>
<dbReference type="SUPFAM" id="SSF53822">
    <property type="entry name" value="Periplasmic binding protein-like I"/>
    <property type="match status" value="1"/>
</dbReference>
<evidence type="ECO:0000256" key="2">
    <source>
        <dbReference type="ARBA" id="ARBA00023125"/>
    </source>
</evidence>
<dbReference type="Pfam" id="PF13377">
    <property type="entry name" value="Peripla_BP_3"/>
    <property type="match status" value="1"/>
</dbReference>
<dbReference type="InterPro" id="IPR046335">
    <property type="entry name" value="LacI/GalR-like_sensor"/>
</dbReference>
<accession>A0ABQ4GJQ4</accession>
<feature type="domain" description="HTH lacI-type" evidence="4">
    <location>
        <begin position="4"/>
        <end position="58"/>
    </location>
</feature>
<keyword evidence="6" id="KW-1185">Reference proteome</keyword>
<protein>
    <submittedName>
        <fullName evidence="5">LacI family transcriptional regulator</fullName>
    </submittedName>
</protein>
<dbReference type="RefSeq" id="WP_204048454.1">
    <property type="nucleotide sequence ID" value="NZ_BOOF01000011.1"/>
</dbReference>
<dbReference type="PANTHER" id="PTHR30146">
    <property type="entry name" value="LACI-RELATED TRANSCRIPTIONAL REPRESSOR"/>
    <property type="match status" value="1"/>
</dbReference>
<comment type="caution">
    <text evidence="5">The sequence shown here is derived from an EMBL/GenBank/DDBJ whole genome shotgun (WGS) entry which is preliminary data.</text>
</comment>
<gene>
    <name evidence="5" type="ORF">Msi02_24730</name>
</gene>
<keyword evidence="1" id="KW-0805">Transcription regulation</keyword>
<dbReference type="Gene3D" id="1.10.260.40">
    <property type="entry name" value="lambda repressor-like DNA-binding domains"/>
    <property type="match status" value="1"/>
</dbReference>
<dbReference type="CDD" id="cd06267">
    <property type="entry name" value="PBP1_LacI_sugar_binding-like"/>
    <property type="match status" value="1"/>
</dbReference>
<dbReference type="SUPFAM" id="SSF47413">
    <property type="entry name" value="lambda repressor-like DNA-binding domains"/>
    <property type="match status" value="1"/>
</dbReference>
<dbReference type="Gene3D" id="3.40.50.2300">
    <property type="match status" value="2"/>
</dbReference>
<reference evidence="5 6" key="1">
    <citation type="submission" date="2021-01" db="EMBL/GenBank/DDBJ databases">
        <title>Whole genome shotgun sequence of Microbispora siamensis NBRC 104113.</title>
        <authorList>
            <person name="Komaki H."/>
            <person name="Tamura T."/>
        </authorList>
    </citation>
    <scope>NUCLEOTIDE SEQUENCE [LARGE SCALE GENOMIC DNA]</scope>
    <source>
        <strain evidence="5 6">NBRC 104113</strain>
    </source>
</reference>
<dbReference type="PROSITE" id="PS50932">
    <property type="entry name" value="HTH_LACI_2"/>
    <property type="match status" value="1"/>
</dbReference>
<keyword evidence="3" id="KW-0804">Transcription</keyword>
<dbReference type="SMART" id="SM00354">
    <property type="entry name" value="HTH_LACI"/>
    <property type="match status" value="1"/>
</dbReference>
<organism evidence="5 6">
    <name type="scientific">Microbispora siamensis</name>
    <dbReference type="NCBI Taxonomy" id="564413"/>
    <lineage>
        <taxon>Bacteria</taxon>
        <taxon>Bacillati</taxon>
        <taxon>Actinomycetota</taxon>
        <taxon>Actinomycetes</taxon>
        <taxon>Streptosporangiales</taxon>
        <taxon>Streptosporangiaceae</taxon>
        <taxon>Microbispora</taxon>
    </lineage>
</organism>
<sequence>MKRPTIAEIAARAGVSIGAVSYALNGRPGVSAETRKLILDIANEIGWRPSAAARSLSGSRAHSVGLIIARPADTLGVEPFFMRFIAGLERELSGRRTALLLQVVEDHRAAIDAMRLCWAERRVDGMVVTDLWTEDARIPVLEELQIPAVLVGRPRPDTELPAVWTDDAAAVVSAVDYLVALGHRRIARVAGLSALEHTQVRIAAFRQAVLGHGLGEPQVVETDYTWEEGMRATRTLLSRRDRPTAITFDNDVMATAALNVAQEMGVAVPDELSIVAGDDSQLCVMVRPALTALSWDIQAYGVQTARVLADTIDGRAPGSRQVGTASLVVRSSTTSPPA</sequence>
<dbReference type="EMBL" id="BOOF01000011">
    <property type="protein sequence ID" value="GIH61656.1"/>
    <property type="molecule type" value="Genomic_DNA"/>
</dbReference>
<dbReference type="InterPro" id="IPR000843">
    <property type="entry name" value="HTH_LacI"/>
</dbReference>
<evidence type="ECO:0000313" key="5">
    <source>
        <dbReference type="EMBL" id="GIH61656.1"/>
    </source>
</evidence>
<keyword evidence="2" id="KW-0238">DNA-binding</keyword>
<evidence type="ECO:0000256" key="3">
    <source>
        <dbReference type="ARBA" id="ARBA00023163"/>
    </source>
</evidence>